<accession>A0ABS6KCR5</accession>
<protein>
    <submittedName>
        <fullName evidence="1">Uncharacterized protein</fullName>
    </submittedName>
</protein>
<keyword evidence="2" id="KW-1185">Reference proteome</keyword>
<sequence length="58" mass="6662">MINKLFGVGVKTENKLSLSHNFSVSLDFCDPIRERDARDWLQRVIADAAHVEFEVDDN</sequence>
<organism evidence="1 2">
    <name type="scientific">Diplocloster modestus</name>
    <dbReference type="NCBI Taxonomy" id="2850322"/>
    <lineage>
        <taxon>Bacteria</taxon>
        <taxon>Bacillati</taxon>
        <taxon>Bacillota</taxon>
        <taxon>Clostridia</taxon>
        <taxon>Lachnospirales</taxon>
        <taxon>Lachnospiraceae</taxon>
        <taxon>Diplocloster</taxon>
    </lineage>
</organism>
<evidence type="ECO:0000313" key="1">
    <source>
        <dbReference type="EMBL" id="MBU9728291.1"/>
    </source>
</evidence>
<dbReference type="EMBL" id="JAHQCX010000018">
    <property type="protein sequence ID" value="MBU9728291.1"/>
    <property type="molecule type" value="Genomic_DNA"/>
</dbReference>
<name>A0ABS6KCR5_9FIRM</name>
<reference evidence="1 2" key="1">
    <citation type="submission" date="2021-06" db="EMBL/GenBank/DDBJ databases">
        <title>Description of novel taxa of the family Lachnospiraceae.</title>
        <authorList>
            <person name="Chaplin A.V."/>
            <person name="Sokolova S.R."/>
            <person name="Pikina A.P."/>
            <person name="Korzhanova M."/>
            <person name="Belova V."/>
            <person name="Korostin D."/>
            <person name="Efimov B.A."/>
        </authorList>
    </citation>
    <scope>NUCLEOTIDE SEQUENCE [LARGE SCALE GENOMIC DNA]</scope>
    <source>
        <strain evidence="1 2">ASD4241</strain>
    </source>
</reference>
<dbReference type="RefSeq" id="WP_238727347.1">
    <property type="nucleotide sequence ID" value="NZ_JAHQCX010000018.1"/>
</dbReference>
<gene>
    <name evidence="1" type="ORF">KTH90_20005</name>
</gene>
<proteinExistence type="predicted"/>
<evidence type="ECO:0000313" key="2">
    <source>
        <dbReference type="Proteomes" id="UP001314681"/>
    </source>
</evidence>
<comment type="caution">
    <text evidence="1">The sequence shown here is derived from an EMBL/GenBank/DDBJ whole genome shotgun (WGS) entry which is preliminary data.</text>
</comment>
<dbReference type="Proteomes" id="UP001314681">
    <property type="component" value="Unassembled WGS sequence"/>
</dbReference>